<proteinExistence type="predicted"/>
<gene>
    <name evidence="1" type="ORF">L2E82_31927</name>
</gene>
<evidence type="ECO:0000313" key="1">
    <source>
        <dbReference type="EMBL" id="KAI3720928.1"/>
    </source>
</evidence>
<sequence length="199" mass="22477">MKSGRNFVISKTAGEDDEKAPYGIVPTGSISGSIDKEYRDEVGTLLFTSSSCRYFLVIALTISEVDYLIVIGAELPSGQERYNWWQVFYQSSVFPTMARVLLLDVALNWLTCFPISAKKHLYDVFFLRGCISEVVQTLVPYLQHHSNGRLETTVCSNTERLLALCLLENDGVLRLAREFSHQFNDKAAISRVAHLLLYL</sequence>
<comment type="caution">
    <text evidence="1">The sequence shown here is derived from an EMBL/GenBank/DDBJ whole genome shotgun (WGS) entry which is preliminary data.</text>
</comment>
<reference evidence="1 2" key="2">
    <citation type="journal article" date="2022" name="Mol. Ecol. Resour.">
        <title>The genomes of chicory, endive, great burdock and yacon provide insights into Asteraceae paleo-polyploidization history and plant inulin production.</title>
        <authorList>
            <person name="Fan W."/>
            <person name="Wang S."/>
            <person name="Wang H."/>
            <person name="Wang A."/>
            <person name="Jiang F."/>
            <person name="Liu H."/>
            <person name="Zhao H."/>
            <person name="Xu D."/>
            <person name="Zhang Y."/>
        </authorList>
    </citation>
    <scope>NUCLEOTIDE SEQUENCE [LARGE SCALE GENOMIC DNA]</scope>
    <source>
        <strain evidence="2">cv. Punajuju</strain>
        <tissue evidence="1">Leaves</tissue>
    </source>
</reference>
<organism evidence="1 2">
    <name type="scientific">Cichorium intybus</name>
    <name type="common">Chicory</name>
    <dbReference type="NCBI Taxonomy" id="13427"/>
    <lineage>
        <taxon>Eukaryota</taxon>
        <taxon>Viridiplantae</taxon>
        <taxon>Streptophyta</taxon>
        <taxon>Embryophyta</taxon>
        <taxon>Tracheophyta</taxon>
        <taxon>Spermatophyta</taxon>
        <taxon>Magnoliopsida</taxon>
        <taxon>eudicotyledons</taxon>
        <taxon>Gunneridae</taxon>
        <taxon>Pentapetalae</taxon>
        <taxon>asterids</taxon>
        <taxon>campanulids</taxon>
        <taxon>Asterales</taxon>
        <taxon>Asteraceae</taxon>
        <taxon>Cichorioideae</taxon>
        <taxon>Cichorieae</taxon>
        <taxon>Cichoriinae</taxon>
        <taxon>Cichorium</taxon>
    </lineage>
</organism>
<evidence type="ECO:0000313" key="2">
    <source>
        <dbReference type="Proteomes" id="UP001055811"/>
    </source>
</evidence>
<accession>A0ACB9BFT0</accession>
<reference evidence="2" key="1">
    <citation type="journal article" date="2022" name="Mol. Ecol. Resour.">
        <title>The genomes of chicory, endive, great burdock and yacon provide insights into Asteraceae palaeo-polyploidization history and plant inulin production.</title>
        <authorList>
            <person name="Fan W."/>
            <person name="Wang S."/>
            <person name="Wang H."/>
            <person name="Wang A."/>
            <person name="Jiang F."/>
            <person name="Liu H."/>
            <person name="Zhao H."/>
            <person name="Xu D."/>
            <person name="Zhang Y."/>
        </authorList>
    </citation>
    <scope>NUCLEOTIDE SEQUENCE [LARGE SCALE GENOMIC DNA]</scope>
    <source>
        <strain evidence="2">cv. Punajuju</strain>
    </source>
</reference>
<keyword evidence="2" id="KW-1185">Reference proteome</keyword>
<dbReference type="EMBL" id="CM042014">
    <property type="protein sequence ID" value="KAI3720928.1"/>
    <property type="molecule type" value="Genomic_DNA"/>
</dbReference>
<protein>
    <submittedName>
        <fullName evidence="1">Uncharacterized protein</fullName>
    </submittedName>
</protein>
<dbReference type="Proteomes" id="UP001055811">
    <property type="component" value="Linkage Group LG06"/>
</dbReference>
<name>A0ACB9BFT0_CICIN</name>